<protein>
    <recommendedName>
        <fullName evidence="9">C2H2-type domain-containing protein</fullName>
    </recommendedName>
</protein>
<evidence type="ECO:0000256" key="1">
    <source>
        <dbReference type="ARBA" id="ARBA00004123"/>
    </source>
</evidence>
<dbReference type="OrthoDB" id="6077919at2759"/>
<accession>A0A059JGK4</accession>
<evidence type="ECO:0000256" key="7">
    <source>
        <dbReference type="PROSITE-ProRule" id="PRU00042"/>
    </source>
</evidence>
<feature type="domain" description="C2H2-type" evidence="9">
    <location>
        <begin position="313"/>
        <end position="337"/>
    </location>
</feature>
<dbReference type="AlphaFoldDB" id="A0A059JGK4"/>
<dbReference type="OMA" id="NFCSPCN"/>
<dbReference type="STRING" id="1215338.A0A059JGK4"/>
<evidence type="ECO:0000256" key="5">
    <source>
        <dbReference type="ARBA" id="ARBA00022833"/>
    </source>
</evidence>
<keyword evidence="3" id="KW-0677">Repeat</keyword>
<evidence type="ECO:0000256" key="6">
    <source>
        <dbReference type="ARBA" id="ARBA00023242"/>
    </source>
</evidence>
<comment type="subcellular location">
    <subcellularLocation>
        <location evidence="1">Nucleus</location>
    </subcellularLocation>
</comment>
<sequence>MFHCESCGVQIASEEAYQTHSCEGNAIVCPNCHLGFGRWDSFQEHERLNHSWNVRGHLGPQVSPTNESSDASQDCNVNTSRRNKFQHLLSGHDMLMESSHWDTTTHNVIRPAVENLLDLQDDETNEAQVANLESKQSITSGSLKTFLRNCDFDHAMRDRKPDQALNKPALPEGACNSGPSSPSRRIHISERGCWCSLDSSLSKPVSTMGYRIVCFQCEAGFNTIIGLQHHQMTENHNYCGLCHAYFADGTLLDKHKDVAHNFKCSTCASVSASVEELWAHQQATNHSFCGVCCCYFRDESIQRKHNLAYHMRIPCPTCKRVFQTQQELEQHQRAIQHCYCDQCDEIMNSQSSFESHVATSHIYKCMAVQCLFSAAKLQSLKDHQKQEKHNFCSPCNRSFTDGLALTNHSKTEKHLRKARSEQSGNNQVSGRNAHGAVDLHRCRGIL</sequence>
<keyword evidence="11" id="KW-1185">Reference proteome</keyword>
<proteinExistence type="predicted"/>
<dbReference type="GO" id="GO:0008270">
    <property type="term" value="F:zinc ion binding"/>
    <property type="evidence" value="ECO:0007669"/>
    <property type="project" value="UniProtKB-KW"/>
</dbReference>
<dbReference type="Proteomes" id="UP000024533">
    <property type="component" value="Unassembled WGS sequence"/>
</dbReference>
<dbReference type="PROSITE" id="PS00028">
    <property type="entry name" value="ZINC_FINGER_C2H2_1"/>
    <property type="match status" value="4"/>
</dbReference>
<keyword evidence="6" id="KW-0539">Nucleus</keyword>
<organism evidence="10 11">
    <name type="scientific">Trichophyton interdigitale (strain MR816)</name>
    <dbReference type="NCBI Taxonomy" id="1215338"/>
    <lineage>
        <taxon>Eukaryota</taxon>
        <taxon>Fungi</taxon>
        <taxon>Dikarya</taxon>
        <taxon>Ascomycota</taxon>
        <taxon>Pezizomycotina</taxon>
        <taxon>Eurotiomycetes</taxon>
        <taxon>Eurotiomycetidae</taxon>
        <taxon>Onygenales</taxon>
        <taxon>Arthrodermataceae</taxon>
        <taxon>Trichophyton</taxon>
    </lineage>
</organism>
<dbReference type="InterPro" id="IPR013087">
    <property type="entry name" value="Znf_C2H2_type"/>
</dbReference>
<name>A0A059JGK4_TRIIM</name>
<comment type="caution">
    <text evidence="10">The sequence shown here is derived from an EMBL/GenBank/DDBJ whole genome shotgun (WGS) entry which is preliminary data.</text>
</comment>
<dbReference type="GO" id="GO:0005634">
    <property type="term" value="C:nucleus"/>
    <property type="evidence" value="ECO:0007669"/>
    <property type="project" value="UniProtKB-SubCell"/>
</dbReference>
<keyword evidence="5" id="KW-0862">Zinc</keyword>
<dbReference type="HOGENOM" id="CLU_054100_0_0_1"/>
<dbReference type="PANTHER" id="PTHR24376">
    <property type="entry name" value="ZINC FINGER PROTEIN"/>
    <property type="match status" value="1"/>
</dbReference>
<dbReference type="SUPFAM" id="SSF57667">
    <property type="entry name" value="beta-beta-alpha zinc fingers"/>
    <property type="match status" value="1"/>
</dbReference>
<dbReference type="SMART" id="SM00355">
    <property type="entry name" value="ZnF_C2H2"/>
    <property type="match status" value="8"/>
</dbReference>
<keyword evidence="4 7" id="KW-0863">Zinc-finger</keyword>
<dbReference type="InterPro" id="IPR036236">
    <property type="entry name" value="Znf_C2H2_sf"/>
</dbReference>
<gene>
    <name evidence="10" type="ORF">H109_01232</name>
</gene>
<evidence type="ECO:0000256" key="3">
    <source>
        <dbReference type="ARBA" id="ARBA00022737"/>
    </source>
</evidence>
<reference evidence="10 11" key="1">
    <citation type="submission" date="2014-02" db="EMBL/GenBank/DDBJ databases">
        <title>The Genome Sequence of Trichophyton interdigitale MR816.</title>
        <authorList>
            <consortium name="The Broad Institute Genomics Platform"/>
            <person name="Cuomo C.A."/>
            <person name="White T.C."/>
            <person name="Graser Y."/>
            <person name="Martinez-Rossi N."/>
            <person name="Heitman J."/>
            <person name="Young S.K."/>
            <person name="Zeng Q."/>
            <person name="Gargeya S."/>
            <person name="Abouelleil A."/>
            <person name="Alvarado L."/>
            <person name="Chapman S.B."/>
            <person name="Gainer-Dewar J."/>
            <person name="Goldberg J."/>
            <person name="Griggs A."/>
            <person name="Gujja S."/>
            <person name="Hansen M."/>
            <person name="Howarth C."/>
            <person name="Imamovic A."/>
            <person name="Larimer J."/>
            <person name="Martinez D."/>
            <person name="Murphy C."/>
            <person name="Pearson M.D."/>
            <person name="Persinoti G."/>
            <person name="Poon T."/>
            <person name="Priest M."/>
            <person name="Roberts A.D."/>
            <person name="Saif S."/>
            <person name="Shea T.D."/>
            <person name="Sykes S.N."/>
            <person name="Wortman J."/>
            <person name="Nusbaum C."/>
            <person name="Birren B."/>
        </authorList>
    </citation>
    <scope>NUCLEOTIDE SEQUENCE [LARGE SCALE GENOMIC DNA]</scope>
    <source>
        <strain evidence="10 11">MR816</strain>
    </source>
</reference>
<evidence type="ECO:0000256" key="2">
    <source>
        <dbReference type="ARBA" id="ARBA00022723"/>
    </source>
</evidence>
<keyword evidence="2" id="KW-0479">Metal-binding</keyword>
<evidence type="ECO:0000256" key="8">
    <source>
        <dbReference type="SAM" id="MobiDB-lite"/>
    </source>
</evidence>
<evidence type="ECO:0000313" key="10">
    <source>
        <dbReference type="EMBL" id="KDB26995.1"/>
    </source>
</evidence>
<feature type="region of interest" description="Disordered" evidence="8">
    <location>
        <begin position="163"/>
        <end position="183"/>
    </location>
</feature>
<dbReference type="PANTHER" id="PTHR24376:SF235">
    <property type="entry name" value="C2H2-TYPE DOMAIN-CONTAINING PROTEIN"/>
    <property type="match status" value="1"/>
</dbReference>
<evidence type="ECO:0000259" key="9">
    <source>
        <dbReference type="PROSITE" id="PS50157"/>
    </source>
</evidence>
<evidence type="ECO:0000313" key="11">
    <source>
        <dbReference type="Proteomes" id="UP000024533"/>
    </source>
</evidence>
<dbReference type="EMBL" id="AOKY01000090">
    <property type="protein sequence ID" value="KDB26995.1"/>
    <property type="molecule type" value="Genomic_DNA"/>
</dbReference>
<evidence type="ECO:0000256" key="4">
    <source>
        <dbReference type="ARBA" id="ARBA00022771"/>
    </source>
</evidence>
<dbReference type="Pfam" id="PF00096">
    <property type="entry name" value="zf-C2H2"/>
    <property type="match status" value="1"/>
</dbReference>
<dbReference type="PROSITE" id="PS50157">
    <property type="entry name" value="ZINC_FINGER_C2H2_2"/>
    <property type="match status" value="1"/>
</dbReference>